<comment type="caution">
    <text evidence="1">The sequence shown here is derived from an EMBL/GenBank/DDBJ whole genome shotgun (WGS) entry which is preliminary data.</text>
</comment>
<keyword evidence="2" id="KW-1185">Reference proteome</keyword>
<name>A0ABP8T244_9ACTN</name>
<protein>
    <recommendedName>
        <fullName evidence="3">Integrase</fullName>
    </recommendedName>
</protein>
<evidence type="ECO:0000313" key="1">
    <source>
        <dbReference type="EMBL" id="GAA4578674.1"/>
    </source>
</evidence>
<sequence length="136" mass="14969">MRSRLRKLHIDGREFTWKAGIRSASGPDGRLHRCIRVRVWGAGKNGRALQVDLTERPHPASTVALTHRYVETDVHGSGETYPFPTAADVRVLVRYGLIAGWTPEALGGTFQVTSAAGLELPGFAITDLLWAADQHR</sequence>
<evidence type="ECO:0000313" key="2">
    <source>
        <dbReference type="Proteomes" id="UP001500307"/>
    </source>
</evidence>
<accession>A0ABP8T244</accession>
<proteinExistence type="predicted"/>
<organism evidence="1 2">
    <name type="scientific">Micromonospora coerulea</name>
    <dbReference type="NCBI Taxonomy" id="47856"/>
    <lineage>
        <taxon>Bacteria</taxon>
        <taxon>Bacillati</taxon>
        <taxon>Actinomycetota</taxon>
        <taxon>Actinomycetes</taxon>
        <taxon>Micromonosporales</taxon>
        <taxon>Micromonosporaceae</taxon>
        <taxon>Micromonospora</taxon>
    </lineage>
</organism>
<dbReference type="EMBL" id="BAABGU010000043">
    <property type="protein sequence ID" value="GAA4578674.1"/>
    <property type="molecule type" value="Genomic_DNA"/>
</dbReference>
<reference evidence="2" key="1">
    <citation type="journal article" date="2019" name="Int. J. Syst. Evol. Microbiol.">
        <title>The Global Catalogue of Microorganisms (GCM) 10K type strain sequencing project: providing services to taxonomists for standard genome sequencing and annotation.</title>
        <authorList>
            <consortium name="The Broad Institute Genomics Platform"/>
            <consortium name="The Broad Institute Genome Sequencing Center for Infectious Disease"/>
            <person name="Wu L."/>
            <person name="Ma J."/>
        </authorList>
    </citation>
    <scope>NUCLEOTIDE SEQUENCE [LARGE SCALE GENOMIC DNA]</scope>
    <source>
        <strain evidence="2">JCM 3175</strain>
    </source>
</reference>
<dbReference type="Proteomes" id="UP001500307">
    <property type="component" value="Unassembled WGS sequence"/>
</dbReference>
<gene>
    <name evidence="1" type="ORF">GCM10023176_55010</name>
</gene>
<evidence type="ECO:0008006" key="3">
    <source>
        <dbReference type="Google" id="ProtNLM"/>
    </source>
</evidence>